<keyword evidence="4" id="KW-1185">Reference proteome</keyword>
<feature type="region of interest" description="Disordered" evidence="2">
    <location>
        <begin position="180"/>
        <end position="200"/>
    </location>
</feature>
<proteinExistence type="predicted"/>
<evidence type="ECO:0000313" key="4">
    <source>
        <dbReference type="Proteomes" id="UP000001357"/>
    </source>
</evidence>
<dbReference type="eggNOG" id="ENOG502RA81">
    <property type="taxonomic scope" value="Eukaryota"/>
</dbReference>
<dbReference type="KEGG" id="mbr:MONBRDRAFT_39180"/>
<feature type="compositionally biased region" description="Polar residues" evidence="2">
    <location>
        <begin position="832"/>
        <end position="842"/>
    </location>
</feature>
<feature type="region of interest" description="Disordered" evidence="2">
    <location>
        <begin position="691"/>
        <end position="727"/>
    </location>
</feature>
<dbReference type="STRING" id="81824.A9VCQ4"/>
<dbReference type="AlphaFoldDB" id="A9VCQ4"/>
<dbReference type="Proteomes" id="UP000001357">
    <property type="component" value="Unassembled WGS sequence"/>
</dbReference>
<dbReference type="InParanoid" id="A9VCQ4"/>
<sequence>MADAIGTMVAAVSGAMPSASDDMFANLSQDFETALQQLDVVVQGMSTFKDNLLGLELPTETNLELLANVGSLQAAMLQLSVPALDMLRLVDLYREPWGHKNKAFISLHESYERHQRQLQIALTQLEQTQAALDVFERERPIQLWQRVVLRVLAIKTHSRRWASLLPAYRQRVMAGLAANPLSDDEDDEDADGSAQLPLPVKPVTKHRVPPIVRSLLARERGETEGSAGVTERLQKEVLTLRRQLQEAEENRASTHKAVQAGIPTRKTAPEANLAGVPTHYSECLVEGQKQLAAEQRDRAPLRLVIHLIDGWQDCTPPDLVVEAALLHDGLSKAVSKVSLPADPFDDPPDADTSSFELVLPQPERNNALRIRVFGAGLGPHAQCLVDGLVSCEPLLDASLSHSNRIFKENVGITVTCHARVSIRLPVTAGYQAYRREADARSRNVEDINLIASFACGDARSPGDRAIRGTNGRQVLLRTHRAALTDMLTQTCDDLTDDLFNLLDVNSEDLDKANFTLQEMMDLAMLHAYQMQALNAQHEDQLEEVRAAARRVQQDLQELLTEHPELKQMHHISSQTDLLFESSVKRPVSSARAHDRRGVGMEQSMGLGEFGAPLEDRDPLEELDALPDSRDIQARRPTFDPSRFGSTLPKGFLNRLLYYAERSLERRQSLLDRVITEERYALEGTLASKQLLDDAKPGPDATTRPPSTRALSGRMPISTGHGATLRYSKSRPGQVFGLESRRRSSSSRLPPLGGQLYASQARMASFFAVILFLTHPHPCDLQMGNQSSGAPDLGALVLDARVDSPEPLGTHQGESLRRQGLMPNGRPAARQRPGSSLVSTWTGNYEPPGTPGTMAAAGSEPIKRPPSSALSVGSSRHRDSLTPGLIPSNHHMHFEAVRPPSPVTKLDEE</sequence>
<dbReference type="OMA" id="THYSECL"/>
<feature type="coiled-coil region" evidence="1">
    <location>
        <begin position="530"/>
        <end position="568"/>
    </location>
</feature>
<evidence type="ECO:0000256" key="2">
    <source>
        <dbReference type="SAM" id="MobiDB-lite"/>
    </source>
</evidence>
<keyword evidence="1" id="KW-0175">Coiled coil</keyword>
<gene>
    <name evidence="3" type="ORF">MONBRDRAFT_39180</name>
</gene>
<reference evidence="3 4" key="1">
    <citation type="journal article" date="2008" name="Nature">
        <title>The genome of the choanoflagellate Monosiga brevicollis and the origin of metazoans.</title>
        <authorList>
            <consortium name="JGI Sequencing"/>
            <person name="King N."/>
            <person name="Westbrook M.J."/>
            <person name="Young S.L."/>
            <person name="Kuo A."/>
            <person name="Abedin M."/>
            <person name="Chapman J."/>
            <person name="Fairclough S."/>
            <person name="Hellsten U."/>
            <person name="Isogai Y."/>
            <person name="Letunic I."/>
            <person name="Marr M."/>
            <person name="Pincus D."/>
            <person name="Putnam N."/>
            <person name="Rokas A."/>
            <person name="Wright K.J."/>
            <person name="Zuzow R."/>
            <person name="Dirks W."/>
            <person name="Good M."/>
            <person name="Goodstein D."/>
            <person name="Lemons D."/>
            <person name="Li W."/>
            <person name="Lyons J.B."/>
            <person name="Morris A."/>
            <person name="Nichols S."/>
            <person name="Richter D.J."/>
            <person name="Salamov A."/>
            <person name="Bork P."/>
            <person name="Lim W.A."/>
            <person name="Manning G."/>
            <person name="Miller W.T."/>
            <person name="McGinnis W."/>
            <person name="Shapiro H."/>
            <person name="Tjian R."/>
            <person name="Grigoriev I.V."/>
            <person name="Rokhsar D."/>
        </authorList>
    </citation>
    <scope>NUCLEOTIDE SEQUENCE [LARGE SCALE GENOMIC DNA]</scope>
    <source>
        <strain evidence="4">MX1 / ATCC 50154</strain>
    </source>
</reference>
<organism evidence="3 4">
    <name type="scientific">Monosiga brevicollis</name>
    <name type="common">Choanoflagellate</name>
    <dbReference type="NCBI Taxonomy" id="81824"/>
    <lineage>
        <taxon>Eukaryota</taxon>
        <taxon>Choanoflagellata</taxon>
        <taxon>Craspedida</taxon>
        <taxon>Salpingoecidae</taxon>
        <taxon>Monosiga</taxon>
    </lineage>
</organism>
<dbReference type="GeneID" id="5895741"/>
<evidence type="ECO:0000256" key="1">
    <source>
        <dbReference type="SAM" id="Coils"/>
    </source>
</evidence>
<dbReference type="RefSeq" id="XP_001750474.1">
    <property type="nucleotide sequence ID" value="XM_001750422.1"/>
</dbReference>
<evidence type="ECO:0000313" key="3">
    <source>
        <dbReference type="EMBL" id="EDQ84688.1"/>
    </source>
</evidence>
<feature type="region of interest" description="Disordered" evidence="2">
    <location>
        <begin position="803"/>
        <end position="908"/>
    </location>
</feature>
<feature type="coiled-coil region" evidence="1">
    <location>
        <begin position="108"/>
        <end position="138"/>
    </location>
</feature>
<dbReference type="EMBL" id="CH991582">
    <property type="protein sequence ID" value="EDQ84688.1"/>
    <property type="molecule type" value="Genomic_DNA"/>
</dbReference>
<feature type="compositionally biased region" description="Acidic residues" evidence="2">
    <location>
        <begin position="182"/>
        <end position="191"/>
    </location>
</feature>
<accession>A9VCQ4</accession>
<protein>
    <submittedName>
        <fullName evidence="3">Uncharacterized protein</fullName>
    </submittedName>
</protein>
<name>A9VCQ4_MONBE</name>
<feature type="coiled-coil region" evidence="1">
    <location>
        <begin position="230"/>
        <end position="257"/>
    </location>
</feature>